<organism evidence="2 3">
    <name type="scientific">Methylosinus sporium</name>
    <dbReference type="NCBI Taxonomy" id="428"/>
    <lineage>
        <taxon>Bacteria</taxon>
        <taxon>Pseudomonadati</taxon>
        <taxon>Pseudomonadota</taxon>
        <taxon>Alphaproteobacteria</taxon>
        <taxon>Hyphomicrobiales</taxon>
        <taxon>Methylocystaceae</taxon>
        <taxon>Methylosinus</taxon>
    </lineage>
</organism>
<comment type="caution">
    <text evidence="2">The sequence shown here is derived from an EMBL/GenBank/DDBJ whole genome shotgun (WGS) entry which is preliminary data.</text>
</comment>
<dbReference type="Proteomes" id="UP000245137">
    <property type="component" value="Unassembled WGS sequence"/>
</dbReference>
<dbReference type="OrthoDB" id="8351372at2"/>
<evidence type="ECO:0000313" key="3">
    <source>
        <dbReference type="Proteomes" id="UP000245137"/>
    </source>
</evidence>
<dbReference type="Pfam" id="PF14080">
    <property type="entry name" value="DUF4261"/>
    <property type="match status" value="1"/>
</dbReference>
<feature type="domain" description="DUF4261" evidence="1">
    <location>
        <begin position="175"/>
        <end position="249"/>
    </location>
</feature>
<proteinExistence type="predicted"/>
<evidence type="ECO:0000259" key="1">
    <source>
        <dbReference type="Pfam" id="PF14080"/>
    </source>
</evidence>
<name>A0A2U1ST05_METSR</name>
<sequence>MAAPNDTMLALVLSKDGRLPEGEALGSAIRRHLPQAQTPEKDVPGDTSVFLVDGAIAAIGGVTEPAPIAKDDPCVAYAWHWQDVWPAIEGHAGHVVVAATGGADAKARARLLGRAVAAVIEATPSACAVHFAGSDALWPAALVAEAVSKSGDEPPVPFCVAVALGRDPEGGVSAITKGLNAFGLMEIETRGYRDDPRELNGFLIDLAAFLIESGDVLGDGDTIGPDADTKIVVRREASVVAPGQNVYRLYFPTQGHA</sequence>
<gene>
    <name evidence="2" type="ORF">C5689_06795</name>
</gene>
<dbReference type="RefSeq" id="WP_108916510.1">
    <property type="nucleotide sequence ID" value="NZ_BGJY01000015.1"/>
</dbReference>
<dbReference type="EMBL" id="PUIV01000006">
    <property type="protein sequence ID" value="PWB94756.1"/>
    <property type="molecule type" value="Genomic_DNA"/>
</dbReference>
<protein>
    <recommendedName>
        <fullName evidence="1">DUF4261 domain-containing protein</fullName>
    </recommendedName>
</protein>
<accession>A0A2U1ST05</accession>
<dbReference type="AlphaFoldDB" id="A0A2U1ST05"/>
<evidence type="ECO:0000313" key="2">
    <source>
        <dbReference type="EMBL" id="PWB94756.1"/>
    </source>
</evidence>
<dbReference type="InterPro" id="IPR025357">
    <property type="entry name" value="DUF4261"/>
</dbReference>
<reference evidence="2 3" key="1">
    <citation type="journal article" date="2018" name="Appl. Microbiol. Biotechnol.">
        <title>Co-cultivation of the strictly anaerobic methanogen Methanosarcina barkeri with aerobic methanotrophs in an oxygen-limited membrane bioreactor.</title>
        <authorList>
            <person name="In 't Zandt M.H."/>
            <person name="van den Bosch T.J.M."/>
            <person name="Rijkers R."/>
            <person name="van Kessel M.A.H.J."/>
            <person name="Jetten M.S.M."/>
            <person name="Welte C.U."/>
        </authorList>
    </citation>
    <scope>NUCLEOTIDE SEQUENCE [LARGE SCALE GENOMIC DNA]</scope>
    <source>
        <strain evidence="2 3">DSM 17706</strain>
    </source>
</reference>
<keyword evidence="3" id="KW-1185">Reference proteome</keyword>